<comment type="caution">
    <text evidence="2">The sequence shown here is derived from an EMBL/GenBank/DDBJ whole genome shotgun (WGS) entry which is preliminary data.</text>
</comment>
<name>A0A844QHL7_9HYPH</name>
<organism evidence="2 3">
    <name type="scientific">Nitratireductor arenosus</name>
    <dbReference type="NCBI Taxonomy" id="2682096"/>
    <lineage>
        <taxon>Bacteria</taxon>
        <taxon>Pseudomonadati</taxon>
        <taxon>Pseudomonadota</taxon>
        <taxon>Alphaproteobacteria</taxon>
        <taxon>Hyphomicrobiales</taxon>
        <taxon>Phyllobacteriaceae</taxon>
        <taxon>Nitratireductor</taxon>
    </lineage>
</organism>
<proteinExistence type="predicted"/>
<dbReference type="AlphaFoldDB" id="A0A844QHL7"/>
<evidence type="ECO:0000259" key="1">
    <source>
        <dbReference type="Pfam" id="PF20254"/>
    </source>
</evidence>
<evidence type="ECO:0000313" key="3">
    <source>
        <dbReference type="Proteomes" id="UP000463224"/>
    </source>
</evidence>
<dbReference type="Pfam" id="PF20254">
    <property type="entry name" value="DMFA2_C"/>
    <property type="match status" value="1"/>
</dbReference>
<dbReference type="RefSeq" id="WP_156713576.1">
    <property type="nucleotide sequence ID" value="NZ_WPHG01000003.1"/>
</dbReference>
<dbReference type="Proteomes" id="UP000463224">
    <property type="component" value="Unassembled WGS sequence"/>
</dbReference>
<protein>
    <submittedName>
        <fullName evidence="2">N,N-dimethylformamidase large subunit</fullName>
    </submittedName>
</protein>
<keyword evidence="3" id="KW-1185">Reference proteome</keyword>
<feature type="domain" description="N,N-dimethylformamidase beta subunit-like C-terminal" evidence="1">
    <location>
        <begin position="283"/>
        <end position="715"/>
    </location>
</feature>
<dbReference type="EMBL" id="WPHG01000003">
    <property type="protein sequence ID" value="MVA98667.1"/>
    <property type="molecule type" value="Genomic_DNA"/>
</dbReference>
<dbReference type="InterPro" id="IPR046540">
    <property type="entry name" value="DMFA2_C"/>
</dbReference>
<evidence type="ECO:0000313" key="2">
    <source>
        <dbReference type="EMBL" id="MVA98667.1"/>
    </source>
</evidence>
<reference evidence="2 3" key="1">
    <citation type="submission" date="2019-12" db="EMBL/GenBank/DDBJ databases">
        <title>Nitratireductor arenosus sp. nov., Isolated from sea sand, Jeju island, South Korea.</title>
        <authorList>
            <person name="Kim W."/>
        </authorList>
    </citation>
    <scope>NUCLEOTIDE SEQUENCE [LARGE SCALE GENOMIC DNA]</scope>
    <source>
        <strain evidence="2 3">CAU 1489</strain>
    </source>
</reference>
<accession>A0A844QHL7</accession>
<sequence length="749" mass="79999">MRLAPDFGIVGYTPRWQYRPGETVALHLGSREAGKADIRLHRFRALRPHGEGLELDADPVDHPALGCAVAPQRTLIGSWFETRLDADLIADGFTLALLAMPTVFSPDGSCLASLASGEGAVTLLIDADGRPVLLAEAPATEPRRVEAPFRLRAGAWVAMVLSRDGPDGALVLTVRDDGRDRTFRLPVPARTGSGEAVLRLASGAPPSSLSAVRFDGRLEAPILWAGAVDTQAALGRLEAFANGADARDPRCVAAWDFSRGIDSTVAEDVGPRALHGRLVNLPTRAVKGTRWSGGEQSFRHAPRDYAAIHFHSDDLADAGWPVTAELALPEDLASGVYLIEISGQAGRDTLPILVRPPAPGADLAFLASTFTWLAYANDRCLLHGANPEMFASRLLVLTAGDCALAAHPEYGLSLYDTHADGSGVSYASRRRPCLTLRHTQRAWQGGLGSGLWNFSADLLILSWLDREGFAFDIVTDDDLDREGAAALRPYRCVITGSHPEYHTTASHDALGGFLDGGGRLIYLGGNGFYWRVSTHPDHPETIELRRAEDGNRSWASEPGEYYHAFDGAYGGLWRRNGRPPQKLAGTGYTGQGFYRSHPYRLSAGAADPRLAFLFDGVAVADGLIGDFGLSGGGAAGIEIDRADTTLGTPAHAIVVATSERLDDSYVLANEEVLVNRPTVTGDMSPNLRADMVFFETPAGGAVWSTGSVAWAGALAEPRPDNEIAAITRNALTRFLAPAPFTLPEAEPGG</sequence>
<gene>
    <name evidence="2" type="ORF">GN330_15580</name>
</gene>